<name>A0A167PLI9_CALVF</name>
<protein>
    <submittedName>
        <fullName evidence="2">Uncharacterized protein</fullName>
    </submittedName>
</protein>
<gene>
    <name evidence="2" type="ORF">CALVIDRAFT_596521</name>
</gene>
<dbReference type="EMBL" id="KV417274">
    <property type="protein sequence ID" value="KZO98923.1"/>
    <property type="molecule type" value="Genomic_DNA"/>
</dbReference>
<evidence type="ECO:0000313" key="3">
    <source>
        <dbReference type="Proteomes" id="UP000076738"/>
    </source>
</evidence>
<organism evidence="2 3">
    <name type="scientific">Calocera viscosa (strain TUFC12733)</name>
    <dbReference type="NCBI Taxonomy" id="1330018"/>
    <lineage>
        <taxon>Eukaryota</taxon>
        <taxon>Fungi</taxon>
        <taxon>Dikarya</taxon>
        <taxon>Basidiomycota</taxon>
        <taxon>Agaricomycotina</taxon>
        <taxon>Dacrymycetes</taxon>
        <taxon>Dacrymycetales</taxon>
        <taxon>Dacrymycetaceae</taxon>
        <taxon>Calocera</taxon>
    </lineage>
</organism>
<sequence length="91" mass="9759">MALIYYTYKFFKGFCGKQEVPQQQEEQERDAHFQQQGQGEKPLPAGGATGYPPTAGYPQGGAPNVPGYGGQEVKDRGAPNNTGPGPSQLSR</sequence>
<evidence type="ECO:0000256" key="1">
    <source>
        <dbReference type="SAM" id="MobiDB-lite"/>
    </source>
</evidence>
<dbReference type="AlphaFoldDB" id="A0A167PLI9"/>
<accession>A0A167PLI9</accession>
<keyword evidence="3" id="KW-1185">Reference proteome</keyword>
<feature type="compositionally biased region" description="Low complexity" evidence="1">
    <location>
        <begin position="44"/>
        <end position="57"/>
    </location>
</feature>
<feature type="compositionally biased region" description="Polar residues" evidence="1">
    <location>
        <begin position="79"/>
        <end position="91"/>
    </location>
</feature>
<feature type="region of interest" description="Disordered" evidence="1">
    <location>
        <begin position="19"/>
        <end position="91"/>
    </location>
</feature>
<dbReference type="Proteomes" id="UP000076738">
    <property type="component" value="Unassembled WGS sequence"/>
</dbReference>
<reference evidence="2 3" key="1">
    <citation type="journal article" date="2016" name="Mol. Biol. Evol.">
        <title>Comparative Genomics of Early-Diverging Mushroom-Forming Fungi Provides Insights into the Origins of Lignocellulose Decay Capabilities.</title>
        <authorList>
            <person name="Nagy L.G."/>
            <person name="Riley R."/>
            <person name="Tritt A."/>
            <person name="Adam C."/>
            <person name="Daum C."/>
            <person name="Floudas D."/>
            <person name="Sun H."/>
            <person name="Yadav J.S."/>
            <person name="Pangilinan J."/>
            <person name="Larsson K.H."/>
            <person name="Matsuura K."/>
            <person name="Barry K."/>
            <person name="Labutti K."/>
            <person name="Kuo R."/>
            <person name="Ohm R.A."/>
            <person name="Bhattacharya S.S."/>
            <person name="Shirouzu T."/>
            <person name="Yoshinaga Y."/>
            <person name="Martin F.M."/>
            <person name="Grigoriev I.V."/>
            <person name="Hibbett D.S."/>
        </authorList>
    </citation>
    <scope>NUCLEOTIDE SEQUENCE [LARGE SCALE GENOMIC DNA]</scope>
    <source>
        <strain evidence="2 3">TUFC12733</strain>
    </source>
</reference>
<proteinExistence type="predicted"/>
<evidence type="ECO:0000313" key="2">
    <source>
        <dbReference type="EMBL" id="KZO98923.1"/>
    </source>
</evidence>